<dbReference type="AlphaFoldDB" id="A0A6C0D9U8"/>
<reference evidence="1" key="1">
    <citation type="journal article" date="2020" name="Nature">
        <title>Giant virus diversity and host interactions through global metagenomics.</title>
        <authorList>
            <person name="Schulz F."/>
            <person name="Roux S."/>
            <person name="Paez-Espino D."/>
            <person name="Jungbluth S."/>
            <person name="Walsh D.A."/>
            <person name="Denef V.J."/>
            <person name="McMahon K.D."/>
            <person name="Konstantinidis K.T."/>
            <person name="Eloe-Fadrosh E.A."/>
            <person name="Kyrpides N.C."/>
            <person name="Woyke T."/>
        </authorList>
    </citation>
    <scope>NUCLEOTIDE SEQUENCE</scope>
    <source>
        <strain evidence="1">GVMAG-M-3300023174-130</strain>
    </source>
</reference>
<organism evidence="1">
    <name type="scientific">viral metagenome</name>
    <dbReference type="NCBI Taxonomy" id="1070528"/>
    <lineage>
        <taxon>unclassified sequences</taxon>
        <taxon>metagenomes</taxon>
        <taxon>organismal metagenomes</taxon>
    </lineage>
</organism>
<accession>A0A6C0D9U8</accession>
<evidence type="ECO:0000313" key="1">
    <source>
        <dbReference type="EMBL" id="QHT12729.1"/>
    </source>
</evidence>
<name>A0A6C0D9U8_9ZZZZ</name>
<dbReference type="EMBL" id="MN739550">
    <property type="protein sequence ID" value="QHT12729.1"/>
    <property type="molecule type" value="Genomic_DNA"/>
</dbReference>
<proteinExistence type="predicted"/>
<protein>
    <submittedName>
        <fullName evidence="1">Uncharacterized protein</fullName>
    </submittedName>
</protein>
<sequence>MSDDEKFFTYGGLNLLYNDVEDILSRIKIDEVILVPFKINFNANRPFNTFLLMNDFTNILDFPHVNTGNANESEEFFLSTIYCYLYSILFSTSNTGFSNYNLEKFVSYIEFKGLYICENNVYVFIDLTKVEINNNLMSKNSIYWFALLDEIVNKKQICNIPISCEVTDLFLTNSEFIYFKNSKEEQIEIPTVVYTGTHEKNLEFEFIFGNSASDNSSILSSGFYFTDYNNAFRLGGWSLDYKDEFKYGKKVTEVENGKYSKGGITRYALFLGNNLIKMNYPNDTIDESEIKKERLNNTFSDADRMKTLDYTYEKMTLRISDHDGLWKQNYDSVYLGKLELDDGNFLKNTPMYVAKDYYSHTPLSYHYIDKTSLGSIFDENCNYRII</sequence>